<dbReference type="Proteomes" id="UP000437068">
    <property type="component" value="Unassembled WGS sequence"/>
</dbReference>
<dbReference type="EMBL" id="QXGC01001137">
    <property type="protein sequence ID" value="KAE9210284.1"/>
    <property type="molecule type" value="Genomic_DNA"/>
</dbReference>
<accession>A0A6A4D4U7</accession>
<dbReference type="AlphaFoldDB" id="A0A6A4D4U7"/>
<dbReference type="EMBL" id="QXGE01001165">
    <property type="protein sequence ID" value="KAE9296713.1"/>
    <property type="molecule type" value="Genomic_DNA"/>
</dbReference>
<evidence type="ECO:0000313" key="3">
    <source>
        <dbReference type="EMBL" id="KAE9296713.1"/>
    </source>
</evidence>
<evidence type="ECO:0000256" key="1">
    <source>
        <dbReference type="SAM" id="MobiDB-lite"/>
    </source>
</evidence>
<protein>
    <submittedName>
        <fullName evidence="3">Uncharacterized protein</fullName>
    </submittedName>
</protein>
<proteinExistence type="predicted"/>
<sequence length="319" mass="34384">MAKPAAPDSAGPRMSATRLWLILLRPLLLRRTLLAQFPPLILQRLLMLVSRVLAMTLVARYPDEPLFESALELEEFFRAQSPSPPPSPDVPDASSSLEANRPGFHLRSILKDHSAGDSFPLVEPLQEPTRDDPAMRPVSPASPADPDKHDSACSSPAYSKTNSSLSSCTPSPPHPQVPPGFRPDGLMEAGIPSRPSTDSSGLPPSSPVPSAGRSASSDSPPSLVGSPCSVAEDESTPATVAELWSLLQRQERARRDHEKNQARLTAYALLRPPTSSDAAFRRDLLSADSSSEMLEILEADAPETPRSTKELAELRVRDA</sequence>
<reference evidence="3 4" key="1">
    <citation type="submission" date="2018-08" db="EMBL/GenBank/DDBJ databases">
        <title>Genomic investigation of the strawberry pathogen Phytophthora fragariae indicates pathogenicity is determined by transcriptional variation in three key races.</title>
        <authorList>
            <person name="Adams T.M."/>
            <person name="Armitage A.D."/>
            <person name="Sobczyk M.K."/>
            <person name="Bates H.J."/>
            <person name="Dunwell J.M."/>
            <person name="Nellist C.F."/>
            <person name="Harrison R.J."/>
        </authorList>
    </citation>
    <scope>NUCLEOTIDE SEQUENCE [LARGE SCALE GENOMIC DNA]</scope>
    <source>
        <strain evidence="3 4">A4</strain>
        <strain evidence="2 5">BC-23</strain>
    </source>
</reference>
<evidence type="ECO:0000313" key="4">
    <source>
        <dbReference type="Proteomes" id="UP000437068"/>
    </source>
</evidence>
<evidence type="ECO:0000313" key="2">
    <source>
        <dbReference type="EMBL" id="KAE9210284.1"/>
    </source>
</evidence>
<comment type="caution">
    <text evidence="3">The sequence shown here is derived from an EMBL/GenBank/DDBJ whole genome shotgun (WGS) entry which is preliminary data.</text>
</comment>
<evidence type="ECO:0000313" key="5">
    <source>
        <dbReference type="Proteomes" id="UP000476176"/>
    </source>
</evidence>
<name>A0A6A4D4U7_9STRA</name>
<feature type="compositionally biased region" description="Pro residues" evidence="1">
    <location>
        <begin position="170"/>
        <end position="181"/>
    </location>
</feature>
<gene>
    <name evidence="3" type="ORF">PF001_g16742</name>
    <name evidence="2" type="ORF">PF004_g16229</name>
</gene>
<dbReference type="Proteomes" id="UP000476176">
    <property type="component" value="Unassembled WGS sequence"/>
</dbReference>
<feature type="compositionally biased region" description="Polar residues" evidence="1">
    <location>
        <begin position="152"/>
        <end position="169"/>
    </location>
</feature>
<feature type="region of interest" description="Disordered" evidence="1">
    <location>
        <begin position="78"/>
        <end position="98"/>
    </location>
</feature>
<feature type="region of interest" description="Disordered" evidence="1">
    <location>
        <begin position="115"/>
        <end position="237"/>
    </location>
</feature>
<organism evidence="3 4">
    <name type="scientific">Phytophthora fragariae</name>
    <dbReference type="NCBI Taxonomy" id="53985"/>
    <lineage>
        <taxon>Eukaryota</taxon>
        <taxon>Sar</taxon>
        <taxon>Stramenopiles</taxon>
        <taxon>Oomycota</taxon>
        <taxon>Peronosporomycetes</taxon>
        <taxon>Peronosporales</taxon>
        <taxon>Peronosporaceae</taxon>
        <taxon>Phytophthora</taxon>
    </lineage>
</organism>